<dbReference type="RefSeq" id="WP_210205808.1">
    <property type="nucleotide sequence ID" value="NZ_QGTR01000002.1"/>
</dbReference>
<dbReference type="GO" id="GO:0008168">
    <property type="term" value="F:methyltransferase activity"/>
    <property type="evidence" value="ECO:0007669"/>
    <property type="project" value="UniProtKB-KW"/>
</dbReference>
<evidence type="ECO:0000313" key="6">
    <source>
        <dbReference type="EMBL" id="PWW01757.1"/>
    </source>
</evidence>
<evidence type="ECO:0000256" key="2">
    <source>
        <dbReference type="ARBA" id="ARBA00022603"/>
    </source>
</evidence>
<keyword evidence="7" id="KW-1185">Reference proteome</keyword>
<protein>
    <recommendedName>
        <fullName evidence="4">Methyltransferase</fullName>
        <ecNumber evidence="4">2.1.1.-</ecNumber>
    </recommendedName>
</protein>
<dbReference type="PIRSF" id="PIRSF037567">
    <property type="entry name" value="MTTB_MeTrfase"/>
    <property type="match status" value="1"/>
</dbReference>
<comment type="caution">
    <text evidence="6">The sequence shown here is derived from an EMBL/GenBank/DDBJ whole genome shotgun (WGS) entry which is preliminary data.</text>
</comment>
<dbReference type="InterPro" id="IPR010426">
    <property type="entry name" value="MTTB_MeTrfase"/>
</dbReference>
<dbReference type="GO" id="GO:0032259">
    <property type="term" value="P:methylation"/>
    <property type="evidence" value="ECO:0007669"/>
    <property type="project" value="UniProtKB-KW"/>
</dbReference>
<dbReference type="EC" id="2.1.1.-" evidence="4"/>
<accession>A0A317PLY7</accession>
<evidence type="ECO:0000256" key="5">
    <source>
        <dbReference type="SAM" id="MobiDB-lite"/>
    </source>
</evidence>
<evidence type="ECO:0000256" key="3">
    <source>
        <dbReference type="ARBA" id="ARBA00022679"/>
    </source>
</evidence>
<keyword evidence="2 6" id="KW-0489">Methyltransferase</keyword>
<evidence type="ECO:0000256" key="4">
    <source>
        <dbReference type="PIRNR" id="PIRNR037567"/>
    </source>
</evidence>
<comment type="similarity">
    <text evidence="1 4">Belongs to the trimethylamine methyltransferase family.</text>
</comment>
<keyword evidence="3 4" id="KW-0808">Transferase</keyword>
<name>A0A317PLY7_9HYPH</name>
<dbReference type="EMBL" id="QGTR01000002">
    <property type="protein sequence ID" value="PWW01757.1"/>
    <property type="molecule type" value="Genomic_DNA"/>
</dbReference>
<reference evidence="6 7" key="1">
    <citation type="submission" date="2018-05" db="EMBL/GenBank/DDBJ databases">
        <title>Genomic Encyclopedia of Type Strains, Phase IV (KMG-IV): sequencing the most valuable type-strain genomes for metagenomic binning, comparative biology and taxonomic classification.</title>
        <authorList>
            <person name="Goeker M."/>
        </authorList>
    </citation>
    <scope>NUCLEOTIDE SEQUENCE [LARGE SCALE GENOMIC DNA]</scope>
    <source>
        <strain evidence="6 7">DSM 16791</strain>
    </source>
</reference>
<evidence type="ECO:0000256" key="1">
    <source>
        <dbReference type="ARBA" id="ARBA00007137"/>
    </source>
</evidence>
<sequence>MSSMDEILPAAIENTSGDPERRRRTTGGRGGDRGKGRKAPVTLRYRSILNTQEPSLLLSPEGIDAIHEASLTVLEETGMDFMLPEARERLKAAGADVRPGVERVRLDRALVMEMVGHAPGPFTLHARNPERNVRMGGRNMAFAQVASAPYCSDRDHGRRTGTQEDFRNLLRLAQSYDIIHLSGGYPVEPTDIHASIRHLDCLSDFIKLTDKPYHAYSLGRERNLDALEIARIGRGITAEQMELEPSLFTIINASSPLRYDNPMLQGIIEMSSRNQVVVVTPFTLAGAMAPVTVAGALVQQNAEALAGIAFTQMVRPGSPVMYGGFTSNVDMKSGAPAFGTPEYMKAVIAGGQLARRYGVPYRTSNTCAANTLDAQAAYESMMSLWAVVQGGGNFVMHAAGWTEGGLTASFEKFILDVDMLQMVAEFLAPLDVSEEALAMDAIREVGPGGHYFGTQHTLDRYETAFYSPILSDWRNFESWSLAGQPTTFDHANRVFKETLASYQQPPLDLAIEEELDAFVARRKAEGGVPTDF</sequence>
<gene>
    <name evidence="6" type="ORF">DFR52_102421</name>
</gene>
<dbReference type="Pfam" id="PF06253">
    <property type="entry name" value="MTTB"/>
    <property type="match status" value="1"/>
</dbReference>
<organism evidence="6 7">
    <name type="scientific">Hoeflea marina</name>
    <dbReference type="NCBI Taxonomy" id="274592"/>
    <lineage>
        <taxon>Bacteria</taxon>
        <taxon>Pseudomonadati</taxon>
        <taxon>Pseudomonadota</taxon>
        <taxon>Alphaproteobacteria</taxon>
        <taxon>Hyphomicrobiales</taxon>
        <taxon>Rhizobiaceae</taxon>
        <taxon>Hoeflea</taxon>
    </lineage>
</organism>
<proteinExistence type="inferred from homology"/>
<feature type="region of interest" description="Disordered" evidence="5">
    <location>
        <begin position="1"/>
        <end position="39"/>
    </location>
</feature>
<dbReference type="AlphaFoldDB" id="A0A317PLY7"/>
<dbReference type="Gene3D" id="3.20.20.480">
    <property type="entry name" value="Trimethylamine methyltransferase-like"/>
    <property type="match status" value="1"/>
</dbReference>
<evidence type="ECO:0000313" key="7">
    <source>
        <dbReference type="Proteomes" id="UP000246352"/>
    </source>
</evidence>
<dbReference type="InterPro" id="IPR038601">
    <property type="entry name" value="MttB-like_sf"/>
</dbReference>
<dbReference type="GO" id="GO:0015948">
    <property type="term" value="P:methanogenesis"/>
    <property type="evidence" value="ECO:0007669"/>
    <property type="project" value="UniProtKB-UniRule"/>
</dbReference>
<dbReference type="Proteomes" id="UP000246352">
    <property type="component" value="Unassembled WGS sequence"/>
</dbReference>